<evidence type="ECO:0000256" key="7">
    <source>
        <dbReference type="ARBA" id="ARBA00023237"/>
    </source>
</evidence>
<evidence type="ECO:0000256" key="4">
    <source>
        <dbReference type="ARBA" id="ARBA00022452"/>
    </source>
</evidence>
<dbReference type="GO" id="GO:0015288">
    <property type="term" value="F:porin activity"/>
    <property type="evidence" value="ECO:0007669"/>
    <property type="project" value="TreeGrafter"/>
</dbReference>
<dbReference type="PANTHER" id="PTHR30026:SF20">
    <property type="entry name" value="OUTER MEMBRANE PROTEIN TOLC"/>
    <property type="match status" value="1"/>
</dbReference>
<feature type="signal peptide" evidence="8">
    <location>
        <begin position="1"/>
        <end position="22"/>
    </location>
</feature>
<keyword evidence="7" id="KW-0998">Cell outer membrane</keyword>
<reference evidence="9 10" key="1">
    <citation type="submission" date="2018-07" db="EMBL/GenBank/DDBJ databases">
        <title>Crenobacter cavernae sp. nov., isolated from a karst cave.</title>
        <authorList>
            <person name="Zhu H."/>
        </authorList>
    </citation>
    <scope>NUCLEOTIDE SEQUENCE [LARGE SCALE GENOMIC DNA]</scope>
    <source>
        <strain evidence="9 10">K1W11S-77</strain>
    </source>
</reference>
<dbReference type="SUPFAM" id="SSF56954">
    <property type="entry name" value="Outer membrane efflux proteins (OEP)"/>
    <property type="match status" value="1"/>
</dbReference>
<keyword evidence="3" id="KW-0813">Transport</keyword>
<gene>
    <name evidence="9" type="ORF">DWG20_02870</name>
</gene>
<dbReference type="InterPro" id="IPR051906">
    <property type="entry name" value="TolC-like"/>
</dbReference>
<dbReference type="InterPro" id="IPR010130">
    <property type="entry name" value="T1SS_OMP_TolC"/>
</dbReference>
<comment type="similarity">
    <text evidence="2">Belongs to the outer membrane factor (OMF) (TC 1.B.17) family.</text>
</comment>
<sequence length="438" mass="47180">MKPFRITLIAVAALTLAQGAAAFDLVDAWRAARDHDAGFSARRNERDAGQEKAVQGRAGILPQVGLSANYRYNRPIEPAGLSSYDSHGYGVELTQPLFDVPRYAGYQKGKTGTRLANVQFSAAEQQLIVDVARAYFDVLLANDTLASVRSAKAAFAKQLEQAKTAFDVGTATITDTYEAQAGFDAARAREIAAESDLEVKREALRRLTGLDPQGVASIDQKLALAPPQPAALADWMTLAEANSLVVKSDEEQLELARQDLLQKRGQRLPTVSLAAGYNDSVNNSPASSLTARQTRGSAIGVTLSLPLFAGGGLSSQVREAAANELKARDTLEASRRQVREDVRRAYLGVTNGAALVRAQEQLLASSKSKLESTRLGREVGVRTNLDLLQAEQAYYEAVTSLAESRYTYLNAQLALSQAAGLLDSARLEAVNRAMLARR</sequence>
<keyword evidence="4" id="KW-1134">Transmembrane beta strand</keyword>
<keyword evidence="6" id="KW-0472">Membrane</keyword>
<dbReference type="RefSeq" id="WP_115432394.1">
    <property type="nucleotide sequence ID" value="NZ_CP031337.1"/>
</dbReference>
<dbReference type="OrthoDB" id="9813458at2"/>
<organism evidence="9 10">
    <name type="scientific">Crenobacter cavernae</name>
    <dbReference type="NCBI Taxonomy" id="2290923"/>
    <lineage>
        <taxon>Bacteria</taxon>
        <taxon>Pseudomonadati</taxon>
        <taxon>Pseudomonadota</taxon>
        <taxon>Betaproteobacteria</taxon>
        <taxon>Neisseriales</taxon>
        <taxon>Neisseriaceae</taxon>
        <taxon>Crenobacter</taxon>
    </lineage>
</organism>
<accession>A0A345Y3F4</accession>
<evidence type="ECO:0000256" key="1">
    <source>
        <dbReference type="ARBA" id="ARBA00004442"/>
    </source>
</evidence>
<comment type="subcellular location">
    <subcellularLocation>
        <location evidence="1">Cell outer membrane</location>
    </subcellularLocation>
</comment>
<dbReference type="PANTHER" id="PTHR30026">
    <property type="entry name" value="OUTER MEMBRANE PROTEIN TOLC"/>
    <property type="match status" value="1"/>
</dbReference>
<dbReference type="AlphaFoldDB" id="A0A345Y3F4"/>
<evidence type="ECO:0000256" key="3">
    <source>
        <dbReference type="ARBA" id="ARBA00022448"/>
    </source>
</evidence>
<dbReference type="GO" id="GO:0015562">
    <property type="term" value="F:efflux transmembrane transporter activity"/>
    <property type="evidence" value="ECO:0007669"/>
    <property type="project" value="InterPro"/>
</dbReference>
<feature type="chain" id="PRO_5017079054" evidence="8">
    <location>
        <begin position="23"/>
        <end position="438"/>
    </location>
</feature>
<dbReference type="Pfam" id="PF02321">
    <property type="entry name" value="OEP"/>
    <property type="match status" value="2"/>
</dbReference>
<dbReference type="NCBIfam" id="TIGR01844">
    <property type="entry name" value="type_I_sec_TolC"/>
    <property type="match status" value="1"/>
</dbReference>
<evidence type="ECO:0000256" key="2">
    <source>
        <dbReference type="ARBA" id="ARBA00007613"/>
    </source>
</evidence>
<evidence type="ECO:0000313" key="10">
    <source>
        <dbReference type="Proteomes" id="UP000254537"/>
    </source>
</evidence>
<dbReference type="Proteomes" id="UP000254537">
    <property type="component" value="Chromosome"/>
</dbReference>
<evidence type="ECO:0000256" key="5">
    <source>
        <dbReference type="ARBA" id="ARBA00022692"/>
    </source>
</evidence>
<keyword evidence="8" id="KW-0732">Signal</keyword>
<dbReference type="GO" id="GO:0009279">
    <property type="term" value="C:cell outer membrane"/>
    <property type="evidence" value="ECO:0007669"/>
    <property type="project" value="UniProtKB-SubCell"/>
</dbReference>
<dbReference type="GO" id="GO:1990281">
    <property type="term" value="C:efflux pump complex"/>
    <property type="evidence" value="ECO:0007669"/>
    <property type="project" value="TreeGrafter"/>
</dbReference>
<evidence type="ECO:0000313" key="9">
    <source>
        <dbReference type="EMBL" id="AXK38456.1"/>
    </source>
</evidence>
<dbReference type="KEGG" id="ccah:DWG20_02870"/>
<name>A0A345Y3F4_9NEIS</name>
<evidence type="ECO:0000256" key="8">
    <source>
        <dbReference type="SAM" id="SignalP"/>
    </source>
</evidence>
<proteinExistence type="inferred from homology"/>
<dbReference type="EMBL" id="CP031337">
    <property type="protein sequence ID" value="AXK38456.1"/>
    <property type="molecule type" value="Genomic_DNA"/>
</dbReference>
<keyword evidence="5" id="KW-0812">Transmembrane</keyword>
<protein>
    <submittedName>
        <fullName evidence="9">Type I secretion system</fullName>
    </submittedName>
</protein>
<dbReference type="InterPro" id="IPR003423">
    <property type="entry name" value="OMP_efflux"/>
</dbReference>
<dbReference type="Gene3D" id="1.20.1600.10">
    <property type="entry name" value="Outer membrane efflux proteins (OEP)"/>
    <property type="match status" value="1"/>
</dbReference>
<evidence type="ECO:0000256" key="6">
    <source>
        <dbReference type="ARBA" id="ARBA00023136"/>
    </source>
</evidence>